<dbReference type="Pfam" id="PF00534">
    <property type="entry name" value="Glycos_transf_1"/>
    <property type="match status" value="1"/>
</dbReference>
<feature type="non-terminal residue" evidence="4">
    <location>
        <position position="243"/>
    </location>
</feature>
<dbReference type="Gene3D" id="3.40.50.2000">
    <property type="entry name" value="Glycogen Phosphorylase B"/>
    <property type="match status" value="1"/>
</dbReference>
<name>A0A2H0VEZ7_9BACT</name>
<keyword evidence="1" id="KW-0328">Glycosyltransferase</keyword>
<dbReference type="InterPro" id="IPR001296">
    <property type="entry name" value="Glyco_trans_1"/>
</dbReference>
<reference evidence="5" key="1">
    <citation type="submission" date="2017-09" db="EMBL/GenBank/DDBJ databases">
        <title>Depth-based differentiation of microbial function through sediment-hosted aquifers and enrichment of novel symbionts in the deep terrestrial subsurface.</title>
        <authorList>
            <person name="Probst A.J."/>
            <person name="Ladd B."/>
            <person name="Jarett J.K."/>
            <person name="Geller-Mcgrath D.E."/>
            <person name="Sieber C.M.K."/>
            <person name="Emerson J.B."/>
            <person name="Anantharaman K."/>
            <person name="Thomas B.C."/>
            <person name="Malmstrom R."/>
            <person name="Stieglmeier M."/>
            <person name="Klingl A."/>
            <person name="Woyke T."/>
            <person name="Ryan C.M."/>
            <person name="Banfield J.F."/>
        </authorList>
    </citation>
    <scope>NUCLEOTIDE SEQUENCE [LARGE SCALE GENOMIC DNA]</scope>
</reference>
<dbReference type="GO" id="GO:0016757">
    <property type="term" value="F:glycosyltransferase activity"/>
    <property type="evidence" value="ECO:0007669"/>
    <property type="project" value="UniProtKB-KW"/>
</dbReference>
<dbReference type="PANTHER" id="PTHR12526">
    <property type="entry name" value="GLYCOSYLTRANSFERASE"/>
    <property type="match status" value="1"/>
</dbReference>
<accession>A0A2H0VEZ7</accession>
<sequence>MKDINIVVVNYKMLQHIKTCFATLFDDINESGLKVQVTVVDNSENADGIKEYLQESFPQVQYIDAGGNIGFGKAQNKGLKATEATYYFALNPDTTFHAGADTLKKLFNYMEQHPKVGLVVVGDGSNSESLQRIAYKLQLQNNIIFESWSDDLVSYYKTADLFLNTSNFEGYGMTLIEAAASGCPVLTTDVGLVGDVLKEGSVEICKVGNKKCFIKKLEEILNNKAKLKTMTLKAMEDIDSRII</sequence>
<organism evidence="4 5">
    <name type="scientific">Candidatus Doudnabacteria bacterium CG10_big_fil_rev_8_21_14_0_10_41_10</name>
    <dbReference type="NCBI Taxonomy" id="1974551"/>
    <lineage>
        <taxon>Bacteria</taxon>
        <taxon>Candidatus Doudnaibacteriota</taxon>
    </lineage>
</organism>
<comment type="caution">
    <text evidence="4">The sequence shown here is derived from an EMBL/GenBank/DDBJ whole genome shotgun (WGS) entry which is preliminary data.</text>
</comment>
<evidence type="ECO:0000256" key="1">
    <source>
        <dbReference type="ARBA" id="ARBA00022676"/>
    </source>
</evidence>
<dbReference type="SUPFAM" id="SSF53448">
    <property type="entry name" value="Nucleotide-diphospho-sugar transferases"/>
    <property type="match status" value="1"/>
</dbReference>
<proteinExistence type="predicted"/>
<gene>
    <name evidence="4" type="ORF">COT91_00240</name>
</gene>
<dbReference type="EMBL" id="PFAJ01000004">
    <property type="protein sequence ID" value="PIR97668.1"/>
    <property type="molecule type" value="Genomic_DNA"/>
</dbReference>
<dbReference type="InterPro" id="IPR029044">
    <property type="entry name" value="Nucleotide-diphossugar_trans"/>
</dbReference>
<dbReference type="PANTHER" id="PTHR12526:SF510">
    <property type="entry name" value="D-INOSITOL 3-PHOSPHATE GLYCOSYLTRANSFERASE"/>
    <property type="match status" value="1"/>
</dbReference>
<feature type="domain" description="Glycosyl transferase family 1" evidence="3">
    <location>
        <begin position="97"/>
        <end position="231"/>
    </location>
</feature>
<evidence type="ECO:0000313" key="4">
    <source>
        <dbReference type="EMBL" id="PIR97668.1"/>
    </source>
</evidence>
<evidence type="ECO:0000313" key="5">
    <source>
        <dbReference type="Proteomes" id="UP000230557"/>
    </source>
</evidence>
<evidence type="ECO:0000259" key="3">
    <source>
        <dbReference type="Pfam" id="PF00534"/>
    </source>
</evidence>
<dbReference type="AlphaFoldDB" id="A0A2H0VEZ7"/>
<dbReference type="Proteomes" id="UP000230557">
    <property type="component" value="Unassembled WGS sequence"/>
</dbReference>
<dbReference type="SUPFAM" id="SSF53756">
    <property type="entry name" value="UDP-Glycosyltransferase/glycogen phosphorylase"/>
    <property type="match status" value="1"/>
</dbReference>
<keyword evidence="2" id="KW-0808">Transferase</keyword>
<evidence type="ECO:0000256" key="2">
    <source>
        <dbReference type="ARBA" id="ARBA00022679"/>
    </source>
</evidence>
<protein>
    <recommendedName>
        <fullName evidence="3">Glycosyl transferase family 1 domain-containing protein</fullName>
    </recommendedName>
</protein>